<sequence>MLILSRKIDEKIKIGDNITITLIDVHGDQVKIGVEAPKDVKVFRQEVFDAIQNENKAAVVQTEQSGNEKAINAVSALSKLLKK</sequence>
<evidence type="ECO:0000256" key="1">
    <source>
        <dbReference type="ARBA" id="ARBA00022490"/>
    </source>
</evidence>
<evidence type="ECO:0000256" key="2">
    <source>
        <dbReference type="ARBA" id="ARBA00022491"/>
    </source>
</evidence>
<keyword evidence="2 5" id="KW-0678">Repressor</keyword>
<dbReference type="NCBIfam" id="NF002469">
    <property type="entry name" value="PRK01712.1"/>
    <property type="match status" value="1"/>
</dbReference>
<dbReference type="GO" id="GO:0006402">
    <property type="term" value="P:mRNA catabolic process"/>
    <property type="evidence" value="ECO:0007669"/>
    <property type="project" value="InterPro"/>
</dbReference>
<dbReference type="AlphaFoldDB" id="A0A1H9IBH0"/>
<name>A0A1H9IBH0_9SPIR</name>
<dbReference type="STRING" id="163.SAMN04487775_10259"/>
<dbReference type="FunFam" id="2.60.40.4380:FF:000002">
    <property type="entry name" value="Translational regulator CsrA"/>
    <property type="match status" value="1"/>
</dbReference>
<dbReference type="Proteomes" id="UP000182360">
    <property type="component" value="Unassembled WGS sequence"/>
</dbReference>
<dbReference type="GO" id="GO:0005829">
    <property type="term" value="C:cytosol"/>
    <property type="evidence" value="ECO:0007669"/>
    <property type="project" value="TreeGrafter"/>
</dbReference>
<dbReference type="GO" id="GO:0006109">
    <property type="term" value="P:regulation of carbohydrate metabolic process"/>
    <property type="evidence" value="ECO:0007669"/>
    <property type="project" value="InterPro"/>
</dbReference>
<keyword evidence="3 5" id="KW-0810">Translation regulation</keyword>
<keyword evidence="4 5" id="KW-0694">RNA-binding</keyword>
<protein>
    <recommendedName>
        <fullName evidence="5">Translational regulator CsrA</fullName>
    </recommendedName>
</protein>
<dbReference type="NCBIfam" id="TIGR00202">
    <property type="entry name" value="csrA"/>
    <property type="match status" value="1"/>
</dbReference>
<dbReference type="PANTHER" id="PTHR34984">
    <property type="entry name" value="CARBON STORAGE REGULATOR"/>
    <property type="match status" value="1"/>
</dbReference>
<evidence type="ECO:0000313" key="6">
    <source>
        <dbReference type="EMBL" id="SEQ71900.1"/>
    </source>
</evidence>
<dbReference type="GO" id="GO:0048027">
    <property type="term" value="F:mRNA 5'-UTR binding"/>
    <property type="evidence" value="ECO:0007669"/>
    <property type="project" value="UniProtKB-UniRule"/>
</dbReference>
<evidence type="ECO:0000256" key="5">
    <source>
        <dbReference type="HAMAP-Rule" id="MF_00167"/>
    </source>
</evidence>
<dbReference type="SUPFAM" id="SSF117130">
    <property type="entry name" value="CsrA-like"/>
    <property type="match status" value="1"/>
</dbReference>
<keyword evidence="1 5" id="KW-0963">Cytoplasm</keyword>
<comment type="subunit">
    <text evidence="5">Homodimer; the beta-strands of each monomer intercalate to form a hydrophobic core, while the alpha-helices form wings that extend away from the core.</text>
</comment>
<organism evidence="6 7">
    <name type="scientific">Treponema bryantii</name>
    <dbReference type="NCBI Taxonomy" id="163"/>
    <lineage>
        <taxon>Bacteria</taxon>
        <taxon>Pseudomonadati</taxon>
        <taxon>Spirochaetota</taxon>
        <taxon>Spirochaetia</taxon>
        <taxon>Spirochaetales</taxon>
        <taxon>Treponemataceae</taxon>
        <taxon>Treponema</taxon>
    </lineage>
</organism>
<dbReference type="GO" id="GO:1902208">
    <property type="term" value="P:regulation of bacterial-type flagellum assembly"/>
    <property type="evidence" value="ECO:0007669"/>
    <property type="project" value="UniProtKB-UniRule"/>
</dbReference>
<dbReference type="GO" id="GO:0045947">
    <property type="term" value="P:negative regulation of translational initiation"/>
    <property type="evidence" value="ECO:0007669"/>
    <property type="project" value="UniProtKB-UniRule"/>
</dbReference>
<dbReference type="InterPro" id="IPR036107">
    <property type="entry name" value="CsrA_sf"/>
</dbReference>
<keyword evidence="7" id="KW-1185">Reference proteome</keyword>
<dbReference type="RefSeq" id="WP_074644820.1">
    <property type="nucleotide sequence ID" value="NZ_AP025286.1"/>
</dbReference>
<gene>
    <name evidence="5" type="primary">csrA</name>
    <name evidence="6" type="ORF">SAMN04487977_10952</name>
</gene>
<dbReference type="OrthoDB" id="9809061at2"/>
<dbReference type="InterPro" id="IPR003751">
    <property type="entry name" value="CsrA"/>
</dbReference>
<reference evidence="6 7" key="1">
    <citation type="submission" date="2016-10" db="EMBL/GenBank/DDBJ databases">
        <authorList>
            <person name="de Groot N.N."/>
        </authorList>
    </citation>
    <scope>NUCLEOTIDE SEQUENCE [LARGE SCALE GENOMIC DNA]</scope>
    <source>
        <strain evidence="6 7">B25</strain>
    </source>
</reference>
<keyword evidence="5" id="KW-1005">Bacterial flagellum biogenesis</keyword>
<evidence type="ECO:0000256" key="4">
    <source>
        <dbReference type="ARBA" id="ARBA00022884"/>
    </source>
</evidence>
<evidence type="ECO:0000313" key="7">
    <source>
        <dbReference type="Proteomes" id="UP000182360"/>
    </source>
</evidence>
<dbReference type="Gene3D" id="2.60.40.4380">
    <property type="entry name" value="Translational regulator CsrA"/>
    <property type="match status" value="1"/>
</dbReference>
<evidence type="ECO:0000256" key="3">
    <source>
        <dbReference type="ARBA" id="ARBA00022845"/>
    </source>
</evidence>
<proteinExistence type="inferred from homology"/>
<comment type="subcellular location">
    <subcellularLocation>
        <location evidence="5">Cytoplasm</location>
    </subcellularLocation>
</comment>
<dbReference type="GO" id="GO:0044781">
    <property type="term" value="P:bacterial-type flagellum organization"/>
    <property type="evidence" value="ECO:0007669"/>
    <property type="project" value="UniProtKB-KW"/>
</dbReference>
<dbReference type="PANTHER" id="PTHR34984:SF1">
    <property type="entry name" value="CARBON STORAGE REGULATOR"/>
    <property type="match status" value="1"/>
</dbReference>
<comment type="similarity">
    <text evidence="5">Belongs to the CsrA/RsmA family.</text>
</comment>
<dbReference type="HAMAP" id="MF_00167">
    <property type="entry name" value="CsrA"/>
    <property type="match status" value="1"/>
</dbReference>
<accession>A0A1H9IBH0</accession>
<dbReference type="eggNOG" id="COG1551">
    <property type="taxonomic scope" value="Bacteria"/>
</dbReference>
<dbReference type="EMBL" id="FOFU01000009">
    <property type="protein sequence ID" value="SEQ71900.1"/>
    <property type="molecule type" value="Genomic_DNA"/>
</dbReference>
<comment type="function">
    <text evidence="5">A translational regulator that binds mRNA to regulate translation initiation and/or mRNA stability. Usually binds in the 5'-UTR at or near the Shine-Dalgarno sequence preventing ribosome-binding, thus repressing translation. Its main target seems to be the major flagellin gene, while its function is anatagonized by FliW.</text>
</comment>
<dbReference type="Pfam" id="PF02599">
    <property type="entry name" value="CsrA"/>
    <property type="match status" value="1"/>
</dbReference>